<evidence type="ECO:0000313" key="2">
    <source>
        <dbReference type="EMBL" id="CUU25118.1"/>
    </source>
</evidence>
<dbReference type="PATRIC" id="fig|1619313.3.peg.2994"/>
<reference evidence="3" key="1">
    <citation type="submission" date="2015-11" db="EMBL/GenBank/DDBJ databases">
        <authorList>
            <person name="Blom J."/>
        </authorList>
    </citation>
    <scope>NUCLEOTIDE SEQUENCE [LARGE SCALE GENOMIC DNA]</scope>
</reference>
<keyword evidence="3" id="KW-1185">Reference proteome</keyword>
<evidence type="ECO:0000313" key="3">
    <source>
        <dbReference type="Proteomes" id="UP000059419"/>
    </source>
</evidence>
<keyword evidence="1" id="KW-0812">Transmembrane</keyword>
<dbReference type="RefSeq" id="WP_067433425.1">
    <property type="nucleotide sequence ID" value="NZ_LN907827.1"/>
</dbReference>
<protein>
    <submittedName>
        <fullName evidence="2">Putative membrane protein</fullName>
    </submittedName>
</protein>
<dbReference type="KEGG" id="ege:EM595_2887"/>
<accession>A0A0U5L3T9</accession>
<proteinExistence type="predicted"/>
<sequence length="138" mass="16244">MVRWRADLQASVLAQRWSHGLFLTAALLVTLLPPWQLSYGLLNLLLLAAVMYEWRRHHHVLQRRCGALVWKENDDWRWQQRHWRLCPATCCLNAAILLRLRGEAGQQQFWLMRDSMSEAEWRALRYQILTAGPADSPV</sequence>
<evidence type="ECO:0000256" key="1">
    <source>
        <dbReference type="SAM" id="Phobius"/>
    </source>
</evidence>
<gene>
    <name evidence="2" type="ORF">EM595_2887</name>
</gene>
<dbReference type="InterPro" id="IPR009883">
    <property type="entry name" value="YgfX"/>
</dbReference>
<dbReference type="STRING" id="1619313.EM595_2887"/>
<feature type="transmembrane region" description="Helical" evidence="1">
    <location>
        <begin position="12"/>
        <end position="31"/>
    </location>
</feature>
<dbReference type="Pfam" id="PF07254">
    <property type="entry name" value="Cpta_toxin"/>
    <property type="match status" value="1"/>
</dbReference>
<dbReference type="EMBL" id="LN907827">
    <property type="protein sequence ID" value="CUU25118.1"/>
    <property type="molecule type" value="Genomic_DNA"/>
</dbReference>
<dbReference type="AlphaFoldDB" id="A0A0U5L3T9"/>
<name>A0A0U5L3T9_9GAMM</name>
<organism evidence="2 3">
    <name type="scientific">Duffyella gerundensis</name>
    <dbReference type="NCBI Taxonomy" id="1619313"/>
    <lineage>
        <taxon>Bacteria</taxon>
        <taxon>Pseudomonadati</taxon>
        <taxon>Pseudomonadota</taxon>
        <taxon>Gammaproteobacteria</taxon>
        <taxon>Enterobacterales</taxon>
        <taxon>Erwiniaceae</taxon>
        <taxon>Duffyella</taxon>
    </lineage>
</organism>
<keyword evidence="1" id="KW-1133">Transmembrane helix</keyword>
<keyword evidence="1" id="KW-0472">Membrane</keyword>
<dbReference type="OrthoDB" id="7060796at2"/>
<dbReference type="Proteomes" id="UP000059419">
    <property type="component" value="Chromosome 1"/>
</dbReference>